<organism evidence="3 4">
    <name type="scientific">Exidia glandulosa HHB12029</name>
    <dbReference type="NCBI Taxonomy" id="1314781"/>
    <lineage>
        <taxon>Eukaryota</taxon>
        <taxon>Fungi</taxon>
        <taxon>Dikarya</taxon>
        <taxon>Basidiomycota</taxon>
        <taxon>Agaricomycotina</taxon>
        <taxon>Agaricomycetes</taxon>
        <taxon>Auriculariales</taxon>
        <taxon>Exidiaceae</taxon>
        <taxon>Exidia</taxon>
    </lineage>
</organism>
<gene>
    <name evidence="3" type="ORF">EXIGLDRAFT_694716</name>
</gene>
<evidence type="ECO:0000313" key="3">
    <source>
        <dbReference type="EMBL" id="KZV90377.1"/>
    </source>
</evidence>
<name>A0A165GDY5_EXIGL</name>
<sequence>MSVLSLVWFALLSSLLVWAHGEPWVNFTADAPEWRLNSNTHVMSAAGPPYPGCLDSYIILEWSSVAELVFNGAPLTRLEHTGGKSRDGLNSPVKVTPSPGLRQSLA</sequence>
<evidence type="ECO:0000313" key="4">
    <source>
        <dbReference type="Proteomes" id="UP000077266"/>
    </source>
</evidence>
<keyword evidence="4" id="KW-1185">Reference proteome</keyword>
<keyword evidence="2" id="KW-0732">Signal</keyword>
<dbReference type="EMBL" id="KV426050">
    <property type="protein sequence ID" value="KZV90377.1"/>
    <property type="molecule type" value="Genomic_DNA"/>
</dbReference>
<evidence type="ECO:0000256" key="1">
    <source>
        <dbReference type="SAM" id="MobiDB-lite"/>
    </source>
</evidence>
<dbReference type="Proteomes" id="UP000077266">
    <property type="component" value="Unassembled WGS sequence"/>
</dbReference>
<dbReference type="InParanoid" id="A0A165GDY5"/>
<evidence type="ECO:0000256" key="2">
    <source>
        <dbReference type="SAM" id="SignalP"/>
    </source>
</evidence>
<feature type="region of interest" description="Disordered" evidence="1">
    <location>
        <begin position="80"/>
        <end position="106"/>
    </location>
</feature>
<feature type="chain" id="PRO_5007858151" evidence="2">
    <location>
        <begin position="22"/>
        <end position="106"/>
    </location>
</feature>
<feature type="signal peptide" evidence="2">
    <location>
        <begin position="1"/>
        <end position="21"/>
    </location>
</feature>
<reference evidence="3 4" key="1">
    <citation type="journal article" date="2016" name="Mol. Biol. Evol.">
        <title>Comparative Genomics of Early-Diverging Mushroom-Forming Fungi Provides Insights into the Origins of Lignocellulose Decay Capabilities.</title>
        <authorList>
            <person name="Nagy L.G."/>
            <person name="Riley R."/>
            <person name="Tritt A."/>
            <person name="Adam C."/>
            <person name="Daum C."/>
            <person name="Floudas D."/>
            <person name="Sun H."/>
            <person name="Yadav J.S."/>
            <person name="Pangilinan J."/>
            <person name="Larsson K.H."/>
            <person name="Matsuura K."/>
            <person name="Barry K."/>
            <person name="Labutti K."/>
            <person name="Kuo R."/>
            <person name="Ohm R.A."/>
            <person name="Bhattacharya S.S."/>
            <person name="Shirouzu T."/>
            <person name="Yoshinaga Y."/>
            <person name="Martin F.M."/>
            <person name="Grigoriev I.V."/>
            <person name="Hibbett D.S."/>
        </authorList>
    </citation>
    <scope>NUCLEOTIDE SEQUENCE [LARGE SCALE GENOMIC DNA]</scope>
    <source>
        <strain evidence="3 4">HHB12029</strain>
    </source>
</reference>
<dbReference type="AlphaFoldDB" id="A0A165GDY5"/>
<protein>
    <submittedName>
        <fullName evidence="3">Uncharacterized protein</fullName>
    </submittedName>
</protein>
<proteinExistence type="predicted"/>
<accession>A0A165GDY5</accession>